<feature type="domain" description="CusB-like beta-barrel" evidence="4">
    <location>
        <begin position="224"/>
        <end position="293"/>
    </location>
</feature>
<keyword evidence="2" id="KW-0175">Coiled coil</keyword>
<feature type="region of interest" description="Disordered" evidence="3">
    <location>
        <begin position="287"/>
        <end position="317"/>
    </location>
</feature>
<dbReference type="OrthoDB" id="9806939at2"/>
<dbReference type="InterPro" id="IPR058792">
    <property type="entry name" value="Beta-barrel_RND_2"/>
</dbReference>
<dbReference type="SUPFAM" id="SSF111369">
    <property type="entry name" value="HlyD-like secretion proteins"/>
    <property type="match status" value="1"/>
</dbReference>
<reference evidence="5 6" key="1">
    <citation type="submission" date="2019-02" db="EMBL/GenBank/DDBJ databases">
        <title>Deep-cultivation of Planctomycetes and their phenomic and genomic characterization uncovers novel biology.</title>
        <authorList>
            <person name="Wiegand S."/>
            <person name="Jogler M."/>
            <person name="Boedeker C."/>
            <person name="Pinto D."/>
            <person name="Vollmers J."/>
            <person name="Rivas-Marin E."/>
            <person name="Kohn T."/>
            <person name="Peeters S.H."/>
            <person name="Heuer A."/>
            <person name="Rast P."/>
            <person name="Oberbeckmann S."/>
            <person name="Bunk B."/>
            <person name="Jeske O."/>
            <person name="Meyerdierks A."/>
            <person name="Storesund J.E."/>
            <person name="Kallscheuer N."/>
            <person name="Luecker S."/>
            <person name="Lage O.M."/>
            <person name="Pohl T."/>
            <person name="Merkel B.J."/>
            <person name="Hornburger P."/>
            <person name="Mueller R.-W."/>
            <person name="Bruemmer F."/>
            <person name="Labrenz M."/>
            <person name="Spormann A.M."/>
            <person name="Op Den Camp H."/>
            <person name="Overmann J."/>
            <person name="Amann R."/>
            <person name="Jetten M.S.M."/>
            <person name="Mascher T."/>
            <person name="Medema M.H."/>
            <person name="Devos D.P."/>
            <person name="Kaster A.-K."/>
            <person name="Ovreas L."/>
            <person name="Rohde M."/>
            <person name="Galperin M.Y."/>
            <person name="Jogler C."/>
        </authorList>
    </citation>
    <scope>NUCLEOTIDE SEQUENCE [LARGE SCALE GENOMIC DNA]</scope>
    <source>
        <strain evidence="5 6">CA13</strain>
    </source>
</reference>
<feature type="coiled-coil region" evidence="2">
    <location>
        <begin position="144"/>
        <end position="182"/>
    </location>
</feature>
<evidence type="ECO:0000313" key="5">
    <source>
        <dbReference type="EMBL" id="TWT80011.1"/>
    </source>
</evidence>
<dbReference type="Gene3D" id="2.40.50.100">
    <property type="match status" value="1"/>
</dbReference>
<feature type="compositionally biased region" description="Polar residues" evidence="3">
    <location>
        <begin position="289"/>
        <end position="317"/>
    </location>
</feature>
<evidence type="ECO:0000313" key="6">
    <source>
        <dbReference type="Proteomes" id="UP000315010"/>
    </source>
</evidence>
<comment type="caution">
    <text evidence="5">The sequence shown here is derived from an EMBL/GenBank/DDBJ whole genome shotgun (WGS) entry which is preliminary data.</text>
</comment>
<evidence type="ECO:0000256" key="2">
    <source>
        <dbReference type="SAM" id="Coils"/>
    </source>
</evidence>
<protein>
    <submittedName>
        <fullName evidence="5">Macrolide export protein MacA</fullName>
    </submittedName>
</protein>
<dbReference type="InterPro" id="IPR006143">
    <property type="entry name" value="RND_pump_MFP"/>
</dbReference>
<dbReference type="EMBL" id="SJPJ01000001">
    <property type="protein sequence ID" value="TWT80011.1"/>
    <property type="molecule type" value="Genomic_DNA"/>
</dbReference>
<evidence type="ECO:0000256" key="1">
    <source>
        <dbReference type="ARBA" id="ARBA00009477"/>
    </source>
</evidence>
<organism evidence="5 6">
    <name type="scientific">Novipirellula herctigrandis</name>
    <dbReference type="NCBI Taxonomy" id="2527986"/>
    <lineage>
        <taxon>Bacteria</taxon>
        <taxon>Pseudomonadati</taxon>
        <taxon>Planctomycetota</taxon>
        <taxon>Planctomycetia</taxon>
        <taxon>Pirellulales</taxon>
        <taxon>Pirellulaceae</taxon>
        <taxon>Novipirellula</taxon>
    </lineage>
</organism>
<dbReference type="PANTHER" id="PTHR30469">
    <property type="entry name" value="MULTIDRUG RESISTANCE PROTEIN MDTA"/>
    <property type="match status" value="1"/>
</dbReference>
<proteinExistence type="inferred from homology"/>
<dbReference type="GO" id="GO:0015562">
    <property type="term" value="F:efflux transmembrane transporter activity"/>
    <property type="evidence" value="ECO:0007669"/>
    <property type="project" value="TreeGrafter"/>
</dbReference>
<evidence type="ECO:0000259" key="4">
    <source>
        <dbReference type="Pfam" id="PF25954"/>
    </source>
</evidence>
<sequence length="317" mass="35141">MNGIMSPFTHLGSRRRLCFAIPVVWLCCLACDSHIAIAQAALRSAQQTLIYDGFTEPKSDIMVAASDVGILRQMSVKVGDTVEKDQFLAKLDDEVQLSAVKVAEVQFHMKGSLKAAKAELSLNAHRVEMLHELAKKNMARPDELRRAEADLEISEARYLSAQEQIEQRKVELERYKLQLERRQIVAPTKGVISHVFREEGEFVSPSEPVVVRLLVIDKLIGVFNVPAEEIGFLQMGCPARVYLRSTGLTIPTTIHSIAPDIDGESGTVQVRVEIDNAKQTFRTGDRCTLSVSPQRATPSVSQTAIPFDSNSPETTTR</sequence>
<dbReference type="Proteomes" id="UP000315010">
    <property type="component" value="Unassembled WGS sequence"/>
</dbReference>
<dbReference type="Pfam" id="PF25954">
    <property type="entry name" value="Beta-barrel_RND_2"/>
    <property type="match status" value="1"/>
</dbReference>
<keyword evidence="6" id="KW-1185">Reference proteome</keyword>
<dbReference type="AlphaFoldDB" id="A0A5C5YZL2"/>
<accession>A0A5C5YZL2</accession>
<dbReference type="NCBIfam" id="TIGR01730">
    <property type="entry name" value="RND_mfp"/>
    <property type="match status" value="1"/>
</dbReference>
<gene>
    <name evidence="5" type="primary">macA_4</name>
    <name evidence="5" type="ORF">CA13_14230</name>
</gene>
<dbReference type="GO" id="GO:1990281">
    <property type="term" value="C:efflux pump complex"/>
    <property type="evidence" value="ECO:0007669"/>
    <property type="project" value="TreeGrafter"/>
</dbReference>
<evidence type="ECO:0000256" key="3">
    <source>
        <dbReference type="SAM" id="MobiDB-lite"/>
    </source>
</evidence>
<dbReference type="PANTHER" id="PTHR30469:SF15">
    <property type="entry name" value="HLYD FAMILY OF SECRETION PROTEINS"/>
    <property type="match status" value="1"/>
</dbReference>
<name>A0A5C5YZL2_9BACT</name>
<dbReference type="Gene3D" id="1.10.287.470">
    <property type="entry name" value="Helix hairpin bin"/>
    <property type="match status" value="1"/>
</dbReference>
<comment type="similarity">
    <text evidence="1">Belongs to the membrane fusion protein (MFP) (TC 8.A.1) family.</text>
</comment>
<dbReference type="Gene3D" id="2.40.30.170">
    <property type="match status" value="1"/>
</dbReference>